<evidence type="ECO:0000256" key="11">
    <source>
        <dbReference type="PROSITE-ProRule" id="PRU00023"/>
    </source>
</evidence>
<evidence type="ECO:0000256" key="12">
    <source>
        <dbReference type="SAM" id="MobiDB-lite"/>
    </source>
</evidence>
<dbReference type="Pfam" id="PF00520">
    <property type="entry name" value="Ion_trans"/>
    <property type="match status" value="1"/>
</dbReference>
<dbReference type="FunFam" id="1.10.287.70:FF:000123">
    <property type="entry name" value="Potassium channel KAT3"/>
    <property type="match status" value="1"/>
</dbReference>
<feature type="transmembrane region" description="Helical" evidence="13">
    <location>
        <begin position="283"/>
        <end position="300"/>
    </location>
</feature>
<dbReference type="Gene3D" id="1.10.287.70">
    <property type="match status" value="1"/>
</dbReference>
<evidence type="ECO:0000256" key="6">
    <source>
        <dbReference type="ARBA" id="ARBA00022882"/>
    </source>
</evidence>
<dbReference type="SMART" id="SM00248">
    <property type="entry name" value="ANK"/>
    <property type="match status" value="4"/>
</dbReference>
<evidence type="ECO:0000256" key="8">
    <source>
        <dbReference type="ARBA" id="ARBA00023065"/>
    </source>
</evidence>
<feature type="compositionally biased region" description="Acidic residues" evidence="12">
    <location>
        <begin position="58"/>
        <end position="69"/>
    </location>
</feature>
<feature type="transmembrane region" description="Helical" evidence="13">
    <location>
        <begin position="321"/>
        <end position="344"/>
    </location>
</feature>
<name>A0A6T5SXY1_9CHLO</name>
<feature type="compositionally biased region" description="Polar residues" evidence="12">
    <location>
        <begin position="77"/>
        <end position="86"/>
    </location>
</feature>
<dbReference type="Pfam" id="PF12796">
    <property type="entry name" value="Ank_2"/>
    <property type="match status" value="1"/>
</dbReference>
<keyword evidence="5" id="KW-0631">Potassium channel</keyword>
<dbReference type="Gene3D" id="1.25.40.20">
    <property type="entry name" value="Ankyrin repeat-containing domain"/>
    <property type="match status" value="2"/>
</dbReference>
<dbReference type="InterPro" id="IPR003938">
    <property type="entry name" value="K_chnl_volt-dep_EAG/ELK/ERG"/>
</dbReference>
<feature type="repeat" description="ANK" evidence="11">
    <location>
        <begin position="761"/>
        <end position="793"/>
    </location>
</feature>
<keyword evidence="4 13" id="KW-0812">Transmembrane</keyword>
<dbReference type="SUPFAM" id="SSF51206">
    <property type="entry name" value="cAMP-binding domain-like"/>
    <property type="match status" value="1"/>
</dbReference>
<evidence type="ECO:0000256" key="5">
    <source>
        <dbReference type="ARBA" id="ARBA00022826"/>
    </source>
</evidence>
<dbReference type="EMBL" id="HBEW01007313">
    <property type="protein sequence ID" value="CAD8586907.1"/>
    <property type="molecule type" value="Transcribed_RNA"/>
</dbReference>
<evidence type="ECO:0000256" key="3">
    <source>
        <dbReference type="ARBA" id="ARBA00022448"/>
    </source>
</evidence>
<feature type="domain" description="Cyclic nucleotide-binding" evidence="14">
    <location>
        <begin position="501"/>
        <end position="624"/>
    </location>
</feature>
<keyword evidence="11" id="KW-0040">ANK repeat</keyword>
<comment type="subcellular location">
    <subcellularLocation>
        <location evidence="1">Membrane</location>
        <topology evidence="1">Multi-pass membrane protein</topology>
    </subcellularLocation>
</comment>
<sequence>MASLRAIMGGRGSDSASAPDGEDEHAVVERARNPALDFEMAKVGEFQRLTNRERSSSDDDTDDDDTDDELQGRGWQASHSDLTAVSESLERRRRGSNSGSNNGRAKSSSFFVMNDEEKKKVQQQLEKSDSEKRSVRLGSSGREKDKFVRNDTFGAVRMDDDEMRSGSWRNYLHPASIYAKSWTNFINALILIVAFIEPAGLAFKEEIHRDTLVWGDVMEIIFDILFIADVWLNFYRPVEENGRLNWDKTVIRKQYLQGWFTVDLIASIPLDIMFLALTEPKSAAARTLSALGLLRLLRMYRIKNMIMDLEQNPKMPYLAFVATKFALLICLAGHWSACILYYLAKLENFGETTWVYEYNPDLPTMGFTHQYTTSLYWAIVTLTTVGYGDISPVSDLERGFSMVVMVLNMGVTAYILGNMTRIVTKEDATIMDFRESISKLSKFMIRNHIPRTVRDKINAHIQLEYDMRTRDDEQVLAFCPPTIEAELRQTIYQDYINECPLFTRVSRVFIQHLLDCISVEYYHPGTAITNKGLDATTMYYVCLGKVDIVSEEYLDTPSVKSRIQTALPGEWVNIVSVICGSTCFHTSIVTSTARLLACSATKVRAVMKRHPRDARRVMTALKRMYRVELQTAKDARHSAGIDLYEQLISALEQQAKNLGESERHELIVAAVSGDTTTLDVALSGPDAKAMINLKDYSGRTLLHSAVEMEQTGVVKLLLRRGADVNARTRFGYSVMSRAVSAENENLVKILRAAGAEFAEPRMETVLHDAVSEDRFQRVKILLLAGARTDYRDYTGSTPLHVASRLGSARIARLLLSEGADPSLLDNSGLSPIAVAEQLKDVALIALFEEKLQLRPTQSGKM</sequence>
<feature type="repeat" description="ANK" evidence="11">
    <location>
        <begin position="697"/>
        <end position="729"/>
    </location>
</feature>
<feature type="region of interest" description="Disordered" evidence="12">
    <location>
        <begin position="1"/>
        <end position="141"/>
    </location>
</feature>
<dbReference type="SUPFAM" id="SSF81324">
    <property type="entry name" value="Voltage-gated potassium channels"/>
    <property type="match status" value="1"/>
</dbReference>
<dbReference type="InterPro" id="IPR018490">
    <property type="entry name" value="cNMP-bd_dom_sf"/>
</dbReference>
<keyword evidence="8" id="KW-0406">Ion transport</keyword>
<dbReference type="CDD" id="cd00038">
    <property type="entry name" value="CAP_ED"/>
    <property type="match status" value="1"/>
</dbReference>
<dbReference type="GO" id="GO:0005249">
    <property type="term" value="F:voltage-gated potassium channel activity"/>
    <property type="evidence" value="ECO:0007669"/>
    <property type="project" value="InterPro"/>
</dbReference>
<dbReference type="PRINTS" id="PR01463">
    <property type="entry name" value="EAGCHANLFMLY"/>
</dbReference>
<dbReference type="InterPro" id="IPR045319">
    <property type="entry name" value="KAT/AKT"/>
</dbReference>
<dbReference type="GO" id="GO:0034702">
    <property type="term" value="C:monoatomic ion channel complex"/>
    <property type="evidence" value="ECO:0007669"/>
    <property type="project" value="UniProtKB-KW"/>
</dbReference>
<organism evidence="15">
    <name type="scientific">Ostreococcus mediterraneus</name>
    <dbReference type="NCBI Taxonomy" id="1486918"/>
    <lineage>
        <taxon>Eukaryota</taxon>
        <taxon>Viridiplantae</taxon>
        <taxon>Chlorophyta</taxon>
        <taxon>Mamiellophyceae</taxon>
        <taxon>Mamiellales</taxon>
        <taxon>Bathycoccaceae</taxon>
        <taxon>Ostreococcus</taxon>
    </lineage>
</organism>
<dbReference type="PROSITE" id="PS50297">
    <property type="entry name" value="ANK_REP_REGION"/>
    <property type="match status" value="2"/>
</dbReference>
<gene>
    <name evidence="15" type="ORF">OMED0929_LOCUS6174</name>
</gene>
<dbReference type="InterPro" id="IPR036770">
    <property type="entry name" value="Ankyrin_rpt-contain_sf"/>
</dbReference>
<evidence type="ECO:0000256" key="7">
    <source>
        <dbReference type="ARBA" id="ARBA00022989"/>
    </source>
</evidence>
<accession>A0A6T5SXY1</accession>
<feature type="repeat" description="ANK" evidence="11">
    <location>
        <begin position="794"/>
        <end position="826"/>
    </location>
</feature>
<keyword evidence="3" id="KW-0813">Transport</keyword>
<feature type="transmembrane region" description="Helical" evidence="13">
    <location>
        <begin position="213"/>
        <end position="234"/>
    </location>
</feature>
<keyword evidence="5" id="KW-0633">Potassium transport</keyword>
<feature type="compositionally biased region" description="Basic and acidic residues" evidence="12">
    <location>
        <begin position="115"/>
        <end position="134"/>
    </location>
</feature>
<keyword evidence="6" id="KW-0851">Voltage-gated channel</keyword>
<evidence type="ECO:0000256" key="2">
    <source>
        <dbReference type="ARBA" id="ARBA00007929"/>
    </source>
</evidence>
<comment type="similarity">
    <text evidence="2">Belongs to the potassium channel family. Plant (TC 1.A.1.4) subfamily.</text>
</comment>
<feature type="transmembrane region" description="Helical" evidence="13">
    <location>
        <begin position="399"/>
        <end position="417"/>
    </location>
</feature>
<dbReference type="Gene3D" id="2.60.120.10">
    <property type="entry name" value="Jelly Rolls"/>
    <property type="match status" value="1"/>
</dbReference>
<dbReference type="InterPro" id="IPR005821">
    <property type="entry name" value="Ion_trans_dom"/>
</dbReference>
<proteinExistence type="inferred from homology"/>
<keyword evidence="9 13" id="KW-0472">Membrane</keyword>
<keyword evidence="5" id="KW-0630">Potassium</keyword>
<dbReference type="AlphaFoldDB" id="A0A6T5SXY1"/>
<evidence type="ECO:0000313" key="15">
    <source>
        <dbReference type="EMBL" id="CAD8586907.1"/>
    </source>
</evidence>
<dbReference type="SUPFAM" id="SSF48403">
    <property type="entry name" value="Ankyrin repeat"/>
    <property type="match status" value="1"/>
</dbReference>
<keyword evidence="7 13" id="KW-1133">Transmembrane helix</keyword>
<dbReference type="PANTHER" id="PTHR45743">
    <property type="entry name" value="POTASSIUM CHANNEL AKT1"/>
    <property type="match status" value="1"/>
</dbReference>
<dbReference type="InterPro" id="IPR002110">
    <property type="entry name" value="Ankyrin_rpt"/>
</dbReference>
<dbReference type="InterPro" id="IPR014710">
    <property type="entry name" value="RmlC-like_jellyroll"/>
</dbReference>
<feature type="transmembrane region" description="Helical" evidence="13">
    <location>
        <begin position="255"/>
        <end position="277"/>
    </location>
</feature>
<reference evidence="15" key="1">
    <citation type="submission" date="2021-01" db="EMBL/GenBank/DDBJ databases">
        <authorList>
            <person name="Corre E."/>
            <person name="Pelletier E."/>
            <person name="Niang G."/>
            <person name="Scheremetjew M."/>
            <person name="Finn R."/>
            <person name="Kale V."/>
            <person name="Holt S."/>
            <person name="Cochrane G."/>
            <person name="Meng A."/>
            <person name="Brown T."/>
            <person name="Cohen L."/>
        </authorList>
    </citation>
    <scope>NUCLEOTIDE SEQUENCE</scope>
    <source>
        <strain evidence="15">Clade-D-RCC2572</strain>
    </source>
</reference>
<evidence type="ECO:0000256" key="4">
    <source>
        <dbReference type="ARBA" id="ARBA00022692"/>
    </source>
</evidence>
<dbReference type="PANTHER" id="PTHR45743:SF2">
    <property type="entry name" value="POTASSIUM CHANNEL AKT1"/>
    <property type="match status" value="1"/>
</dbReference>
<evidence type="ECO:0000256" key="13">
    <source>
        <dbReference type="SAM" id="Phobius"/>
    </source>
</evidence>
<feature type="transmembrane region" description="Helical" evidence="13">
    <location>
        <begin position="182"/>
        <end position="201"/>
    </location>
</feature>
<evidence type="ECO:0000256" key="1">
    <source>
        <dbReference type="ARBA" id="ARBA00004141"/>
    </source>
</evidence>
<evidence type="ECO:0000256" key="9">
    <source>
        <dbReference type="ARBA" id="ARBA00023136"/>
    </source>
</evidence>
<keyword evidence="10" id="KW-0407">Ion channel</keyword>
<protein>
    <recommendedName>
        <fullName evidence="14">Cyclic nucleotide-binding domain-containing protein</fullName>
    </recommendedName>
</protein>
<dbReference type="SMART" id="SM00100">
    <property type="entry name" value="cNMP"/>
    <property type="match status" value="1"/>
</dbReference>
<dbReference type="PROSITE" id="PS50088">
    <property type="entry name" value="ANK_REPEAT"/>
    <property type="match status" value="3"/>
</dbReference>
<dbReference type="InterPro" id="IPR000595">
    <property type="entry name" value="cNMP-bd_dom"/>
</dbReference>
<dbReference type="Pfam" id="PF00023">
    <property type="entry name" value="Ank"/>
    <property type="match status" value="1"/>
</dbReference>
<evidence type="ECO:0000256" key="10">
    <source>
        <dbReference type="ARBA" id="ARBA00023303"/>
    </source>
</evidence>
<dbReference type="PROSITE" id="PS50042">
    <property type="entry name" value="CNMP_BINDING_3"/>
    <property type="match status" value="1"/>
</dbReference>
<evidence type="ECO:0000259" key="14">
    <source>
        <dbReference type="PROSITE" id="PS50042"/>
    </source>
</evidence>